<protein>
    <submittedName>
        <fullName evidence="3">Aminoglycoside phosphotransferase</fullName>
    </submittedName>
</protein>
<evidence type="ECO:0000313" key="3">
    <source>
        <dbReference type="EMBL" id="KOO21261.1"/>
    </source>
</evidence>
<organism evidence="3 4">
    <name type="scientific">Chrysochromulina tobinii</name>
    <dbReference type="NCBI Taxonomy" id="1460289"/>
    <lineage>
        <taxon>Eukaryota</taxon>
        <taxon>Haptista</taxon>
        <taxon>Haptophyta</taxon>
        <taxon>Prymnesiophyceae</taxon>
        <taxon>Prymnesiales</taxon>
        <taxon>Chrysochromulinaceae</taxon>
        <taxon>Chrysochromulina</taxon>
    </lineage>
</organism>
<dbReference type="EMBL" id="JWZX01003377">
    <property type="protein sequence ID" value="KOO21261.1"/>
    <property type="molecule type" value="Genomic_DNA"/>
</dbReference>
<evidence type="ECO:0000256" key="1">
    <source>
        <dbReference type="SAM" id="MobiDB-lite"/>
    </source>
</evidence>
<dbReference type="InterPro" id="IPR004119">
    <property type="entry name" value="EcKL"/>
</dbReference>
<name>A0A0M0J3U4_9EUKA</name>
<sequence>MSIASDQAVHRSQRPDIITDQVRAFFQSEVPDSQMAVEAPAPESAEPKAPTAKEANGSSGLDVVSHTAVTLQQPVSMAGALEPSYYESVGLTPVGPVSWRVGPPPPQPVPPPPLLAESIGFTPKPLHKCVPPSNLEDMRPPSFRPLDGKKHEVPVPSGTADLTKEWCTKAFRFKGALGADEKVTKLIMKPLGEGEGEFSELVLLAIEVNDGAKGAAPRLARHLVAKFSPPDLSAVELAQVFGTEAHFYNDTSVEAGGLNRPEALYVGYCKGSGCCGKRQYCIIMESAAGTREAPTVCYKRVDGCNSPHHMRLAMRSLARFHARWWQHPQASVLKHYSHPFTAGGPLPKFPSCIAITAWMLMFKNGLKALPHCFSTHPKYDGVPKFASEYAQFIMELRPVLRRRRLAAVREMFREPLTLVHGDAHLENVFFSPEYEGGCTWIDFGLTMLGQPLGDVSTIIAGGMPVEARREHEHVLVRCYHEALLEFGVTGYDFERCWQDYTYQIIKPFFQLLIMAPGFAKERKLRKNMFSPNPSVGSQKLALMYQQLNTRISTALTDHKWKDRIGAMKMTAGKYFRPCQ</sequence>
<dbReference type="InterPro" id="IPR015897">
    <property type="entry name" value="CHK_kinase-like"/>
</dbReference>
<dbReference type="Pfam" id="PF02958">
    <property type="entry name" value="EcKL"/>
    <property type="match status" value="1"/>
</dbReference>
<reference evidence="4" key="1">
    <citation type="journal article" date="2015" name="PLoS Genet.">
        <title>Genome Sequence and Transcriptome Analyses of Chrysochromulina tobin: Metabolic Tools for Enhanced Algal Fitness in the Prominent Order Prymnesiales (Haptophyceae).</title>
        <authorList>
            <person name="Hovde B.T."/>
            <person name="Deodato C.R."/>
            <person name="Hunsperger H.M."/>
            <person name="Ryken S.A."/>
            <person name="Yost W."/>
            <person name="Jha R.K."/>
            <person name="Patterson J."/>
            <person name="Monnat R.J. Jr."/>
            <person name="Barlow S.B."/>
            <person name="Starkenburg S.R."/>
            <person name="Cattolico R.A."/>
        </authorList>
    </citation>
    <scope>NUCLEOTIDE SEQUENCE</scope>
    <source>
        <strain evidence="4">CCMP291</strain>
    </source>
</reference>
<dbReference type="OrthoDB" id="191037at2759"/>
<dbReference type="AlphaFoldDB" id="A0A0M0J3U4"/>
<dbReference type="SMART" id="SM00587">
    <property type="entry name" value="CHK"/>
    <property type="match status" value="1"/>
</dbReference>
<dbReference type="GO" id="GO:0016740">
    <property type="term" value="F:transferase activity"/>
    <property type="evidence" value="ECO:0007669"/>
    <property type="project" value="UniProtKB-KW"/>
</dbReference>
<keyword evidence="4" id="KW-1185">Reference proteome</keyword>
<evidence type="ECO:0000259" key="2">
    <source>
        <dbReference type="SMART" id="SM00587"/>
    </source>
</evidence>
<dbReference type="SUPFAM" id="SSF56112">
    <property type="entry name" value="Protein kinase-like (PK-like)"/>
    <property type="match status" value="1"/>
</dbReference>
<feature type="domain" description="CHK kinase-like" evidence="2">
    <location>
        <begin position="282"/>
        <end position="489"/>
    </location>
</feature>
<evidence type="ECO:0000313" key="4">
    <source>
        <dbReference type="Proteomes" id="UP000037460"/>
    </source>
</evidence>
<dbReference type="PANTHER" id="PTHR11012">
    <property type="entry name" value="PROTEIN KINASE-LIKE DOMAIN-CONTAINING"/>
    <property type="match status" value="1"/>
</dbReference>
<gene>
    <name evidence="3" type="ORF">Ctob_000511</name>
</gene>
<dbReference type="PANTHER" id="PTHR11012:SF30">
    <property type="entry name" value="PROTEIN KINASE-LIKE DOMAIN-CONTAINING"/>
    <property type="match status" value="1"/>
</dbReference>
<keyword evidence="3" id="KW-0808">Transferase</keyword>
<dbReference type="Proteomes" id="UP000037460">
    <property type="component" value="Unassembled WGS sequence"/>
</dbReference>
<proteinExistence type="predicted"/>
<comment type="caution">
    <text evidence="3">The sequence shown here is derived from an EMBL/GenBank/DDBJ whole genome shotgun (WGS) entry which is preliminary data.</text>
</comment>
<accession>A0A0M0J3U4</accession>
<feature type="compositionally biased region" description="Low complexity" evidence="1">
    <location>
        <begin position="36"/>
        <end position="55"/>
    </location>
</feature>
<dbReference type="Gene3D" id="3.90.1200.10">
    <property type="match status" value="1"/>
</dbReference>
<dbReference type="InterPro" id="IPR011009">
    <property type="entry name" value="Kinase-like_dom_sf"/>
</dbReference>
<feature type="region of interest" description="Disordered" evidence="1">
    <location>
        <begin position="29"/>
        <end position="59"/>
    </location>
</feature>